<feature type="compositionally biased region" description="Polar residues" evidence="4">
    <location>
        <begin position="53"/>
        <end position="82"/>
    </location>
</feature>
<dbReference type="PROSITE" id="PS50600">
    <property type="entry name" value="ULP_PROTEASE"/>
    <property type="match status" value="1"/>
</dbReference>
<keyword evidence="3" id="KW-0378">Hydrolase</keyword>
<evidence type="ECO:0000313" key="7">
    <source>
        <dbReference type="Proteomes" id="UP000812966"/>
    </source>
</evidence>
<feature type="region of interest" description="Disordered" evidence="4">
    <location>
        <begin position="26"/>
        <end position="104"/>
    </location>
</feature>
<comment type="similarity">
    <text evidence="1">Belongs to the peptidase C48 family.</text>
</comment>
<reference evidence="6" key="1">
    <citation type="submission" date="2020-04" db="EMBL/GenBank/DDBJ databases">
        <title>Analysis of mating type loci in Filobasidium floriforme.</title>
        <authorList>
            <person name="Nowrousian M."/>
        </authorList>
    </citation>
    <scope>NUCLEOTIDE SEQUENCE</scope>
    <source>
        <strain evidence="6">CBS 6242</strain>
    </source>
</reference>
<organism evidence="6 7">
    <name type="scientific">Filobasidium floriforme</name>
    <dbReference type="NCBI Taxonomy" id="5210"/>
    <lineage>
        <taxon>Eukaryota</taxon>
        <taxon>Fungi</taxon>
        <taxon>Dikarya</taxon>
        <taxon>Basidiomycota</taxon>
        <taxon>Agaricomycotina</taxon>
        <taxon>Tremellomycetes</taxon>
        <taxon>Filobasidiales</taxon>
        <taxon>Filobasidiaceae</taxon>
        <taxon>Filobasidium</taxon>
    </lineage>
</organism>
<feature type="compositionally biased region" description="Low complexity" evidence="4">
    <location>
        <begin position="41"/>
        <end position="51"/>
    </location>
</feature>
<evidence type="ECO:0000256" key="4">
    <source>
        <dbReference type="SAM" id="MobiDB-lite"/>
    </source>
</evidence>
<keyword evidence="2" id="KW-0645">Protease</keyword>
<dbReference type="EMBL" id="JABELV010000065">
    <property type="protein sequence ID" value="KAG7535981.1"/>
    <property type="molecule type" value="Genomic_DNA"/>
</dbReference>
<keyword evidence="7" id="KW-1185">Reference proteome</keyword>
<dbReference type="AlphaFoldDB" id="A0A8K0JMJ9"/>
<accession>A0A8K0JMJ9</accession>
<dbReference type="GO" id="GO:0006508">
    <property type="term" value="P:proteolysis"/>
    <property type="evidence" value="ECO:0007669"/>
    <property type="project" value="UniProtKB-KW"/>
</dbReference>
<dbReference type="Gene3D" id="3.40.395.10">
    <property type="entry name" value="Adenoviral Proteinase, Chain A"/>
    <property type="match status" value="1"/>
</dbReference>
<dbReference type="GO" id="GO:0019783">
    <property type="term" value="F:ubiquitin-like protein peptidase activity"/>
    <property type="evidence" value="ECO:0007669"/>
    <property type="project" value="UniProtKB-ARBA"/>
</dbReference>
<evidence type="ECO:0000256" key="3">
    <source>
        <dbReference type="ARBA" id="ARBA00022801"/>
    </source>
</evidence>
<dbReference type="GO" id="GO:0008234">
    <property type="term" value="F:cysteine-type peptidase activity"/>
    <property type="evidence" value="ECO:0007669"/>
    <property type="project" value="InterPro"/>
</dbReference>
<protein>
    <recommendedName>
        <fullName evidence="5">Ubiquitin-like protease family profile domain-containing protein</fullName>
    </recommendedName>
</protein>
<evidence type="ECO:0000256" key="1">
    <source>
        <dbReference type="ARBA" id="ARBA00005234"/>
    </source>
</evidence>
<dbReference type="Proteomes" id="UP000812966">
    <property type="component" value="Unassembled WGS sequence"/>
</dbReference>
<feature type="domain" description="Ubiquitin-like protease family profile" evidence="5">
    <location>
        <begin position="345"/>
        <end position="514"/>
    </location>
</feature>
<evidence type="ECO:0000256" key="2">
    <source>
        <dbReference type="ARBA" id="ARBA00022670"/>
    </source>
</evidence>
<sequence>MPARVEVMVQCRTCLTVMQACSIKRHERSKRHLQALESRSQKAASSLQKASPNPETTLEQEASLNSIPLPTVEQKASPNPETNLDPLPTFEQKASPNPETNLDPLPTFEQKAFKDSAYGWTEAHNTRLKNLIQHLNTTEAGWSPTNQFIYDLLATDCFPELPFRRLSQIARRFYDELQVDGIHGFKEDIDVMDEVKEVEKVHQDGTIIIFRLLSHSTWEGTTNYRYGHARTECAPSKSLTKCSVYARSSLYSEEDDARISVTKSDDNLMILKRYSSDAPDVCETYFARPSSISVRVKSEPATIIVFKDTMQEERLHAMVLAPIQINRARSHHQLPHVAMSTRSTASIEAKDLDTLDPGRLVVNSVVNAFARHLQSLLDNDTQNDGQKYWIAPLDFSAWLCGKQIWDANANLGPQYRLRQDEFGKVDGHWIIPVLTMGGKGKDEVGHYWVAVVETENNQEVLVYDSLIGSSCVAAPRHTELAERLGCSTITFAHQALQSDYTSCGVHAMMAMARAAKTPLMQEVATDRR</sequence>
<dbReference type="InterPro" id="IPR003653">
    <property type="entry name" value="Peptidase_C48_C"/>
</dbReference>
<comment type="caution">
    <text evidence="6">The sequence shown here is derived from an EMBL/GenBank/DDBJ whole genome shotgun (WGS) entry which is preliminary data.</text>
</comment>
<evidence type="ECO:0000313" key="6">
    <source>
        <dbReference type="EMBL" id="KAG7535981.1"/>
    </source>
</evidence>
<dbReference type="InterPro" id="IPR038765">
    <property type="entry name" value="Papain-like_cys_pep_sf"/>
</dbReference>
<name>A0A8K0JMJ9_9TREE</name>
<dbReference type="SUPFAM" id="SSF54001">
    <property type="entry name" value="Cysteine proteinases"/>
    <property type="match status" value="1"/>
</dbReference>
<proteinExistence type="inferred from homology"/>
<gene>
    <name evidence="6" type="ORF">FFLO_03501</name>
</gene>
<evidence type="ECO:0000259" key="5">
    <source>
        <dbReference type="PROSITE" id="PS50600"/>
    </source>
</evidence>